<dbReference type="InterPro" id="IPR007575">
    <property type="entry name" value="SchA_CurD-like"/>
</dbReference>
<proteinExistence type="predicted"/>
<dbReference type="Gene3D" id="3.30.70.100">
    <property type="match status" value="1"/>
</dbReference>
<dbReference type="Proteomes" id="UP000594205">
    <property type="component" value="Chromosome"/>
</dbReference>
<reference evidence="2 3" key="1">
    <citation type="submission" date="2020-10" db="EMBL/GenBank/DDBJ databases">
        <title>Streptomyces ferrugineus complate genome analysis.</title>
        <authorList>
            <person name="Anwar N."/>
        </authorList>
    </citation>
    <scope>NUCLEOTIDE SEQUENCE [LARGE SCALE GENOMIC DNA]</scope>
    <source>
        <strain evidence="2 3">CCTCC AA2014009</strain>
    </source>
</reference>
<dbReference type="RefSeq" id="WP_194040481.1">
    <property type="nucleotide sequence ID" value="NZ_CP063373.1"/>
</dbReference>
<dbReference type="AlphaFoldDB" id="A0A7M2SGJ2"/>
<dbReference type="GO" id="GO:0004497">
    <property type="term" value="F:monooxygenase activity"/>
    <property type="evidence" value="ECO:0007669"/>
    <property type="project" value="UniProtKB-KW"/>
</dbReference>
<accession>A0A7M2SGJ2</accession>
<keyword evidence="3" id="KW-1185">Reference proteome</keyword>
<gene>
    <name evidence="2" type="ORF">IM697_36325</name>
</gene>
<organism evidence="2 3">
    <name type="scientific">Streptomyces ferrugineus</name>
    <dbReference type="NCBI Taxonomy" id="1413221"/>
    <lineage>
        <taxon>Bacteria</taxon>
        <taxon>Bacillati</taxon>
        <taxon>Actinomycetota</taxon>
        <taxon>Actinomycetes</taxon>
        <taxon>Kitasatosporales</taxon>
        <taxon>Streptomycetaceae</taxon>
        <taxon>Streptomyces</taxon>
    </lineage>
</organism>
<dbReference type="Pfam" id="PF03992">
    <property type="entry name" value="ABM"/>
    <property type="match status" value="1"/>
</dbReference>
<sequence length="375" mass="41306">MTTSPYITQSAFDGSRMRVLLLVDLHEGAQQQFLDAYEQMRDRVASVPGHLGDQLCQSVENPSQWVITSEWATAPPYLAWVNSEEHLETVRPLQRCVRELRSMRYGIVRETGGDRPRTGTTGTTGTLQTAARVGDGVIRHALTFTVKPGAESKAAEILAGYAPPEARVDDTTRLRRTTLFMHGNRIVRTVEVEGDLTAALRHVSRQPEVRAVEEAINPYLEQDRDLTDPESARTFFIRAAMPPVHHVARGGPEPDDLRRHALYYPARQGCGMALARLLGRQDEAAAADPASPVHRSTVFQREDIVVRLIDVQGDPETDPVMALGIHGPRKAAVLARLLDGVALGVTGRLTGERDANRLLAHADMALITDRRAAQS</sequence>
<keyword evidence="2" id="KW-0560">Oxidoreductase</keyword>
<dbReference type="Pfam" id="PF04486">
    <property type="entry name" value="SchA_CurD"/>
    <property type="match status" value="1"/>
</dbReference>
<dbReference type="EMBL" id="CP063373">
    <property type="protein sequence ID" value="QOV35477.1"/>
    <property type="molecule type" value="Genomic_DNA"/>
</dbReference>
<evidence type="ECO:0000259" key="1">
    <source>
        <dbReference type="PROSITE" id="PS51725"/>
    </source>
</evidence>
<dbReference type="KEGG" id="sfeu:IM697_36325"/>
<feature type="domain" description="ABM" evidence="1">
    <location>
        <begin position="17"/>
        <end position="108"/>
    </location>
</feature>
<protein>
    <submittedName>
        <fullName evidence="2">Antibiotic biosynthesis monooxygenase</fullName>
    </submittedName>
</protein>
<dbReference type="PROSITE" id="PS51725">
    <property type="entry name" value="ABM"/>
    <property type="match status" value="1"/>
</dbReference>
<keyword evidence="2" id="KW-0503">Monooxygenase</keyword>
<name>A0A7M2SGJ2_9ACTN</name>
<evidence type="ECO:0000313" key="3">
    <source>
        <dbReference type="Proteomes" id="UP000594205"/>
    </source>
</evidence>
<evidence type="ECO:0000313" key="2">
    <source>
        <dbReference type="EMBL" id="QOV35477.1"/>
    </source>
</evidence>
<dbReference type="SUPFAM" id="SSF54909">
    <property type="entry name" value="Dimeric alpha+beta barrel"/>
    <property type="match status" value="1"/>
</dbReference>
<dbReference type="InterPro" id="IPR007138">
    <property type="entry name" value="ABM_dom"/>
</dbReference>
<dbReference type="InterPro" id="IPR011008">
    <property type="entry name" value="Dimeric_a/b-barrel"/>
</dbReference>